<dbReference type="Proteomes" id="UP000366051">
    <property type="component" value="Chromosome"/>
</dbReference>
<dbReference type="AlphaFoldDB" id="A0A5Q2MZH8"/>
<sequence>MNISPLLFPMIRSHYIPRSLIGDAEAGGNVWLFWVKSKKPLRRPIPSQGFLKRK</sequence>
<dbReference type="KEGG" id="hcv:FTV88_0427"/>
<dbReference type="EMBL" id="CP045875">
    <property type="protein sequence ID" value="QGG46606.1"/>
    <property type="molecule type" value="Genomic_DNA"/>
</dbReference>
<evidence type="ECO:0000313" key="2">
    <source>
        <dbReference type="Proteomes" id="UP000366051"/>
    </source>
</evidence>
<reference evidence="2" key="1">
    <citation type="submission" date="2019-11" db="EMBL/GenBank/DDBJ databases">
        <title>Genome sequence of Heliorestis convoluta strain HH, an alkaliphilic and minimalistic phototrophic bacterium from a soda lake in Egypt.</title>
        <authorList>
            <person name="Dewey E.D."/>
            <person name="Stokes L.M."/>
            <person name="Burchell B.M."/>
            <person name="Shaffer K.N."/>
            <person name="Huntington A.M."/>
            <person name="Baker J.M."/>
            <person name="Nadendla S."/>
            <person name="Giglio M.G."/>
            <person name="Touchman J.W."/>
            <person name="Blankenship R.E."/>
            <person name="Madigan M.T."/>
            <person name="Sattley W.M."/>
        </authorList>
    </citation>
    <scope>NUCLEOTIDE SEQUENCE [LARGE SCALE GENOMIC DNA]</scope>
    <source>
        <strain evidence="2">HH</strain>
    </source>
</reference>
<proteinExistence type="predicted"/>
<protein>
    <submittedName>
        <fullName evidence="1">Uncharacterized protein</fullName>
    </submittedName>
</protein>
<accession>A0A5Q2MZH8</accession>
<keyword evidence="2" id="KW-1185">Reference proteome</keyword>
<gene>
    <name evidence="1" type="ORF">FTV88_0427</name>
</gene>
<evidence type="ECO:0000313" key="1">
    <source>
        <dbReference type="EMBL" id="QGG46606.1"/>
    </source>
</evidence>
<organism evidence="1 2">
    <name type="scientific">Heliorestis convoluta</name>
    <dbReference type="NCBI Taxonomy" id="356322"/>
    <lineage>
        <taxon>Bacteria</taxon>
        <taxon>Bacillati</taxon>
        <taxon>Bacillota</taxon>
        <taxon>Clostridia</taxon>
        <taxon>Eubacteriales</taxon>
        <taxon>Heliobacteriaceae</taxon>
        <taxon>Heliorestis</taxon>
    </lineage>
</organism>
<name>A0A5Q2MZH8_9FIRM</name>